<dbReference type="AlphaFoldDB" id="A0A3D9HK63"/>
<dbReference type="SUPFAM" id="SSF54593">
    <property type="entry name" value="Glyoxalase/Bleomycin resistance protein/Dihydroxybiphenyl dioxygenase"/>
    <property type="match status" value="1"/>
</dbReference>
<gene>
    <name evidence="3" type="ORF">DFP90_105275</name>
</gene>
<keyword evidence="1" id="KW-0732">Signal</keyword>
<organism evidence="3 4">
    <name type="scientific">Aestuariispira insulae</name>
    <dbReference type="NCBI Taxonomy" id="1461337"/>
    <lineage>
        <taxon>Bacteria</taxon>
        <taxon>Pseudomonadati</taxon>
        <taxon>Pseudomonadota</taxon>
        <taxon>Alphaproteobacteria</taxon>
        <taxon>Rhodospirillales</taxon>
        <taxon>Kiloniellaceae</taxon>
        <taxon>Aestuariispira</taxon>
    </lineage>
</organism>
<evidence type="ECO:0000256" key="1">
    <source>
        <dbReference type="SAM" id="SignalP"/>
    </source>
</evidence>
<proteinExistence type="predicted"/>
<feature type="signal peptide" evidence="1">
    <location>
        <begin position="1"/>
        <end position="22"/>
    </location>
</feature>
<dbReference type="RefSeq" id="WP_245957079.1">
    <property type="nucleotide sequence ID" value="NZ_QRDW01000005.1"/>
</dbReference>
<sequence>MRTILKPAALCLVAVLSGSGLAAAEMTTNSEPGKQTMQINSYYPVLAVEDVTATGQFYREAFGFVPAFENDWYIHLTHPENPSVNLAILQAGHETIPGANPNRAQGLLINFEVADVDALYARFQEMGLTILQPLRDEAFGQRHFIMADPNGVMVDVITPIPPSAEFTAQYSPEALPN</sequence>
<protein>
    <submittedName>
        <fullName evidence="3">Putative glyoxalase superfamily protein PhnB</fullName>
    </submittedName>
</protein>
<dbReference type="PROSITE" id="PS51819">
    <property type="entry name" value="VOC"/>
    <property type="match status" value="1"/>
</dbReference>
<feature type="chain" id="PRO_5017795845" evidence="1">
    <location>
        <begin position="23"/>
        <end position="177"/>
    </location>
</feature>
<keyword evidence="4" id="KW-1185">Reference proteome</keyword>
<feature type="domain" description="VOC" evidence="2">
    <location>
        <begin position="38"/>
        <end position="159"/>
    </location>
</feature>
<reference evidence="3 4" key="1">
    <citation type="submission" date="2018-07" db="EMBL/GenBank/DDBJ databases">
        <title>Genomic Encyclopedia of Type Strains, Phase III (KMG-III): the genomes of soil and plant-associated and newly described type strains.</title>
        <authorList>
            <person name="Whitman W."/>
        </authorList>
    </citation>
    <scope>NUCLEOTIDE SEQUENCE [LARGE SCALE GENOMIC DNA]</scope>
    <source>
        <strain evidence="3 4">CECT 8488</strain>
    </source>
</reference>
<dbReference type="InterPro" id="IPR052164">
    <property type="entry name" value="Anthracycline_SecMetBiosynth"/>
</dbReference>
<dbReference type="PANTHER" id="PTHR33993:SF14">
    <property type="entry name" value="GB|AAF24581.1"/>
    <property type="match status" value="1"/>
</dbReference>
<evidence type="ECO:0000313" key="4">
    <source>
        <dbReference type="Proteomes" id="UP000256845"/>
    </source>
</evidence>
<evidence type="ECO:0000313" key="3">
    <source>
        <dbReference type="EMBL" id="RED49902.1"/>
    </source>
</evidence>
<name>A0A3D9HK63_9PROT</name>
<dbReference type="InterPro" id="IPR004360">
    <property type="entry name" value="Glyas_Fos-R_dOase_dom"/>
</dbReference>
<dbReference type="Gene3D" id="3.30.720.120">
    <property type="match status" value="1"/>
</dbReference>
<comment type="caution">
    <text evidence="3">The sequence shown here is derived from an EMBL/GenBank/DDBJ whole genome shotgun (WGS) entry which is preliminary data.</text>
</comment>
<dbReference type="InterPro" id="IPR037523">
    <property type="entry name" value="VOC_core"/>
</dbReference>
<dbReference type="Proteomes" id="UP000256845">
    <property type="component" value="Unassembled WGS sequence"/>
</dbReference>
<dbReference type="EMBL" id="QRDW01000005">
    <property type="protein sequence ID" value="RED49902.1"/>
    <property type="molecule type" value="Genomic_DNA"/>
</dbReference>
<dbReference type="Pfam" id="PF00903">
    <property type="entry name" value="Glyoxalase"/>
    <property type="match status" value="1"/>
</dbReference>
<accession>A0A3D9HK63</accession>
<evidence type="ECO:0000259" key="2">
    <source>
        <dbReference type="PROSITE" id="PS51819"/>
    </source>
</evidence>
<dbReference type="InterPro" id="IPR029068">
    <property type="entry name" value="Glyas_Bleomycin-R_OHBP_Dase"/>
</dbReference>
<dbReference type="Gene3D" id="3.30.720.110">
    <property type="match status" value="1"/>
</dbReference>
<dbReference type="PANTHER" id="PTHR33993">
    <property type="entry name" value="GLYOXALASE-RELATED"/>
    <property type="match status" value="1"/>
</dbReference>